<feature type="transmembrane region" description="Helical" evidence="1">
    <location>
        <begin position="194"/>
        <end position="225"/>
    </location>
</feature>
<feature type="transmembrane region" description="Helical" evidence="1">
    <location>
        <begin position="7"/>
        <end position="22"/>
    </location>
</feature>
<dbReference type="EMBL" id="UGYW01000002">
    <property type="protein sequence ID" value="SUJ12993.1"/>
    <property type="molecule type" value="Genomic_DNA"/>
</dbReference>
<feature type="transmembrane region" description="Helical" evidence="1">
    <location>
        <begin position="28"/>
        <end position="45"/>
    </location>
</feature>
<sequence length="386" mass="44376">MINFRRVIIRLFALLVVVLVVDPGDLIFHMKMPIFMLIWATWLILRTDSSAYGRRDLILVSLSFLAISIYGILAAVLQNNFVNDEFAFGFIKSISIFSLIFIIYDLRIDVFSIVSKWALIICGITLPIYIVITFFPALLSPIYNYVIAKDVAKIGYRAFYGVEIVMIYYRTSPLLVFSLCFFLDKYLQYKKIKFIPIAGIVFFTLFLTGTRANILMALIIAAFYFYRIYSKHFFAKIIYILGLLYAAVTFFSQLNFDVKDESSDVKGDHFNSYLELFDKNPNYLIHGQGLGSEFYSRGSAKMLPQTELTYLDLLRTFGFPVTILFLILLLYPIMYLFKNGYWQIYSSAIVAYLAYLFIAGTNPLLISSTGMIAVLVAYSFLKSKKK</sequence>
<organism evidence="2 3">
    <name type="scientific">Sphingobacterium spiritivorum</name>
    <name type="common">Flavobacterium spiritivorum</name>
    <dbReference type="NCBI Taxonomy" id="258"/>
    <lineage>
        <taxon>Bacteria</taxon>
        <taxon>Pseudomonadati</taxon>
        <taxon>Bacteroidota</taxon>
        <taxon>Sphingobacteriia</taxon>
        <taxon>Sphingobacteriales</taxon>
        <taxon>Sphingobacteriaceae</taxon>
        <taxon>Sphingobacterium</taxon>
    </lineage>
</organism>
<feature type="transmembrane region" description="Helical" evidence="1">
    <location>
        <begin position="349"/>
        <end position="381"/>
    </location>
</feature>
<feature type="transmembrane region" description="Helical" evidence="1">
    <location>
        <begin position="317"/>
        <end position="337"/>
    </location>
</feature>
<protein>
    <recommendedName>
        <fullName evidence="4">Lipid A core - O-antigen ligase and related enzymes</fullName>
    </recommendedName>
</protein>
<dbReference type="Proteomes" id="UP000254893">
    <property type="component" value="Unassembled WGS sequence"/>
</dbReference>
<feature type="transmembrane region" description="Helical" evidence="1">
    <location>
        <begin position="57"/>
        <end position="77"/>
    </location>
</feature>
<feature type="transmembrane region" description="Helical" evidence="1">
    <location>
        <begin position="159"/>
        <end position="182"/>
    </location>
</feature>
<keyword evidence="1" id="KW-0472">Membrane</keyword>
<feature type="transmembrane region" description="Helical" evidence="1">
    <location>
        <begin position="89"/>
        <end position="106"/>
    </location>
</feature>
<evidence type="ECO:0000313" key="2">
    <source>
        <dbReference type="EMBL" id="SUJ12993.1"/>
    </source>
</evidence>
<evidence type="ECO:0000256" key="1">
    <source>
        <dbReference type="SAM" id="Phobius"/>
    </source>
</evidence>
<keyword evidence="1" id="KW-1133">Transmembrane helix</keyword>
<evidence type="ECO:0000313" key="3">
    <source>
        <dbReference type="Proteomes" id="UP000254893"/>
    </source>
</evidence>
<dbReference type="RefSeq" id="WP_115170160.1">
    <property type="nucleotide sequence ID" value="NZ_UGYW01000002.1"/>
</dbReference>
<feature type="transmembrane region" description="Helical" evidence="1">
    <location>
        <begin position="237"/>
        <end position="256"/>
    </location>
</feature>
<evidence type="ECO:0008006" key="4">
    <source>
        <dbReference type="Google" id="ProtNLM"/>
    </source>
</evidence>
<name>A0A380C5X4_SPHSI</name>
<accession>A0A380C5X4</accession>
<keyword evidence="1" id="KW-0812">Transmembrane</keyword>
<reference evidence="2 3" key="1">
    <citation type="submission" date="2018-06" db="EMBL/GenBank/DDBJ databases">
        <authorList>
            <consortium name="Pathogen Informatics"/>
            <person name="Doyle S."/>
        </authorList>
    </citation>
    <scope>NUCLEOTIDE SEQUENCE [LARGE SCALE GENOMIC DNA]</scope>
    <source>
        <strain evidence="2 3">NCTC11388</strain>
    </source>
</reference>
<gene>
    <name evidence="2" type="ORF">NCTC11388_02244</name>
</gene>
<proteinExistence type="predicted"/>
<dbReference type="AlphaFoldDB" id="A0A380C5X4"/>
<feature type="transmembrane region" description="Helical" evidence="1">
    <location>
        <begin position="118"/>
        <end position="139"/>
    </location>
</feature>